<sequence length="393" mass="44362">MFTIGTLDFLDAQALHDYLIQGYDFQGEWSLHENLLHPIQCLINEGAGNLAYALFGSSNFELDLSKYNTFTDTIYSAFDYNTPANEKNIAFFRYLVSNTKNINKEIKGKTLLSHGFSSGLAPEFISLLIHAGCNINYKDNTNSGYLHQIIDSYWHVIIEETKLVWFVLLIEAGININQKNNDGETTLIYAIKKRNYQYIKTLMDYGADPNETDNYKCSAFYYVISYGDRNEAFDLMKKYAVPDFEMVNHYGETSFIAFMKRFKGNNSDLQLLSKLIEMGASFSQTATGHYGEIISAISLLANKSLEVLKFVLDKGFIDAHTKDNNGDTLLHKVCTSYTAGDRETAKNVYRKAKLLIDAGADPNALNNKNQTPTTLALLDHAKRKTVELLLAMS</sequence>
<dbReference type="SUPFAM" id="SSF48403">
    <property type="entry name" value="Ankyrin repeat"/>
    <property type="match status" value="1"/>
</dbReference>
<dbReference type="STRING" id="946677.SAMN05444484_102721"/>
<name>A0A1M7DTT5_9FLAO</name>
<dbReference type="InterPro" id="IPR036770">
    <property type="entry name" value="Ankyrin_rpt-contain_sf"/>
</dbReference>
<accession>A0A1M7DTT5</accession>
<dbReference type="SMART" id="SM00248">
    <property type="entry name" value="ANK"/>
    <property type="match status" value="5"/>
</dbReference>
<evidence type="ECO:0000313" key="3">
    <source>
        <dbReference type="Proteomes" id="UP000184028"/>
    </source>
</evidence>
<dbReference type="PROSITE" id="PS50297">
    <property type="entry name" value="ANK_REP_REGION"/>
    <property type="match status" value="1"/>
</dbReference>
<protein>
    <submittedName>
        <fullName evidence="2">Ankyrin repeat-containing protein</fullName>
    </submittedName>
</protein>
<dbReference type="RefSeq" id="WP_068842150.1">
    <property type="nucleotide sequence ID" value="NZ_FRBT01000002.1"/>
</dbReference>
<dbReference type="PROSITE" id="PS50088">
    <property type="entry name" value="ANK_REPEAT"/>
    <property type="match status" value="1"/>
</dbReference>
<proteinExistence type="predicted"/>
<dbReference type="Pfam" id="PF13857">
    <property type="entry name" value="Ank_5"/>
    <property type="match status" value="1"/>
</dbReference>
<keyword evidence="1" id="KW-0040">ANK repeat</keyword>
<dbReference type="PANTHER" id="PTHR24118">
    <property type="entry name" value="POTE ANKYRIN DOMAIN"/>
    <property type="match status" value="1"/>
</dbReference>
<dbReference type="EMBL" id="FRBT01000002">
    <property type="protein sequence ID" value="SHL82890.1"/>
    <property type="molecule type" value="Genomic_DNA"/>
</dbReference>
<organism evidence="2 3">
    <name type="scientific">Flavobacterium chilense</name>
    <dbReference type="NCBI Taxonomy" id="946677"/>
    <lineage>
        <taxon>Bacteria</taxon>
        <taxon>Pseudomonadati</taxon>
        <taxon>Bacteroidota</taxon>
        <taxon>Flavobacteriia</taxon>
        <taxon>Flavobacteriales</taxon>
        <taxon>Flavobacteriaceae</taxon>
        <taxon>Flavobacterium</taxon>
    </lineage>
</organism>
<dbReference type="PANTHER" id="PTHR24118:SF99">
    <property type="entry name" value="POTE ANKYRIN DOMAIN FAMILY MEMBER 3C-RELATED"/>
    <property type="match status" value="1"/>
</dbReference>
<evidence type="ECO:0000256" key="1">
    <source>
        <dbReference type="PROSITE-ProRule" id="PRU00023"/>
    </source>
</evidence>
<dbReference type="Proteomes" id="UP000184028">
    <property type="component" value="Unassembled WGS sequence"/>
</dbReference>
<dbReference type="AlphaFoldDB" id="A0A1M7DTT5"/>
<dbReference type="Gene3D" id="1.25.40.20">
    <property type="entry name" value="Ankyrin repeat-containing domain"/>
    <property type="match status" value="2"/>
</dbReference>
<feature type="repeat" description="ANK" evidence="1">
    <location>
        <begin position="182"/>
        <end position="214"/>
    </location>
</feature>
<dbReference type="InterPro" id="IPR002110">
    <property type="entry name" value="Ankyrin_rpt"/>
</dbReference>
<evidence type="ECO:0000313" key="2">
    <source>
        <dbReference type="EMBL" id="SHL82890.1"/>
    </source>
</evidence>
<keyword evidence="3" id="KW-1185">Reference proteome</keyword>
<gene>
    <name evidence="2" type="ORF">SAMN05444484_102721</name>
</gene>
<reference evidence="3" key="1">
    <citation type="submission" date="2016-11" db="EMBL/GenBank/DDBJ databases">
        <authorList>
            <person name="Varghese N."/>
            <person name="Submissions S."/>
        </authorList>
    </citation>
    <scope>NUCLEOTIDE SEQUENCE [LARGE SCALE GENOMIC DNA]</scope>
    <source>
        <strain evidence="3">DSM 24724</strain>
    </source>
</reference>
<dbReference type="OrthoDB" id="407974at2"/>